<evidence type="ECO:0000313" key="1">
    <source>
        <dbReference type="EMBL" id="RPB07554.1"/>
    </source>
</evidence>
<organism evidence="1 2">
    <name type="scientific">Morchella conica CCBAS932</name>
    <dbReference type="NCBI Taxonomy" id="1392247"/>
    <lineage>
        <taxon>Eukaryota</taxon>
        <taxon>Fungi</taxon>
        <taxon>Dikarya</taxon>
        <taxon>Ascomycota</taxon>
        <taxon>Pezizomycotina</taxon>
        <taxon>Pezizomycetes</taxon>
        <taxon>Pezizales</taxon>
        <taxon>Morchellaceae</taxon>
        <taxon>Morchella</taxon>
    </lineage>
</organism>
<reference evidence="1 2" key="1">
    <citation type="journal article" date="2018" name="Nat. Ecol. Evol.">
        <title>Pezizomycetes genomes reveal the molecular basis of ectomycorrhizal truffle lifestyle.</title>
        <authorList>
            <person name="Murat C."/>
            <person name="Payen T."/>
            <person name="Noel B."/>
            <person name="Kuo A."/>
            <person name="Morin E."/>
            <person name="Chen J."/>
            <person name="Kohler A."/>
            <person name="Krizsan K."/>
            <person name="Balestrini R."/>
            <person name="Da Silva C."/>
            <person name="Montanini B."/>
            <person name="Hainaut M."/>
            <person name="Levati E."/>
            <person name="Barry K.W."/>
            <person name="Belfiori B."/>
            <person name="Cichocki N."/>
            <person name="Clum A."/>
            <person name="Dockter R.B."/>
            <person name="Fauchery L."/>
            <person name="Guy J."/>
            <person name="Iotti M."/>
            <person name="Le Tacon F."/>
            <person name="Lindquist E.A."/>
            <person name="Lipzen A."/>
            <person name="Malagnac F."/>
            <person name="Mello A."/>
            <person name="Molinier V."/>
            <person name="Miyauchi S."/>
            <person name="Poulain J."/>
            <person name="Riccioni C."/>
            <person name="Rubini A."/>
            <person name="Sitrit Y."/>
            <person name="Splivallo R."/>
            <person name="Traeger S."/>
            <person name="Wang M."/>
            <person name="Zifcakova L."/>
            <person name="Wipf D."/>
            <person name="Zambonelli A."/>
            <person name="Paolocci F."/>
            <person name="Nowrousian M."/>
            <person name="Ottonello S."/>
            <person name="Baldrian P."/>
            <person name="Spatafora J.W."/>
            <person name="Henrissat B."/>
            <person name="Nagy L.G."/>
            <person name="Aury J.M."/>
            <person name="Wincker P."/>
            <person name="Grigoriev I.V."/>
            <person name="Bonfante P."/>
            <person name="Martin F.M."/>
        </authorList>
    </citation>
    <scope>NUCLEOTIDE SEQUENCE [LARGE SCALE GENOMIC DNA]</scope>
    <source>
        <strain evidence="1 2">CCBAS932</strain>
    </source>
</reference>
<gene>
    <name evidence="1" type="ORF">P167DRAFT_540052</name>
</gene>
<keyword evidence="2" id="KW-1185">Reference proteome</keyword>
<dbReference type="Proteomes" id="UP000277580">
    <property type="component" value="Unassembled WGS sequence"/>
</dbReference>
<dbReference type="InParanoid" id="A0A3N4KAM3"/>
<name>A0A3N4KAM3_9PEZI</name>
<proteinExistence type="predicted"/>
<accession>A0A3N4KAM3</accession>
<sequence>MDGEEFVVVDLVSVAEEQFVLMVEGKRSSLGQAERQRLLSLKDMGDKNGGGEVYGFTTTGESWRMFKYDGVSFWKTEKMDVVFDTMDDDKERWMKDYSILVDCIYVALSNGGIVKKDVVVRG</sequence>
<protein>
    <submittedName>
        <fullName evidence="1">Uncharacterized protein</fullName>
    </submittedName>
</protein>
<dbReference type="AlphaFoldDB" id="A0A3N4KAM3"/>
<dbReference type="EMBL" id="ML119180">
    <property type="protein sequence ID" value="RPB07554.1"/>
    <property type="molecule type" value="Genomic_DNA"/>
</dbReference>
<dbReference type="OrthoDB" id="5355583at2759"/>
<evidence type="ECO:0000313" key="2">
    <source>
        <dbReference type="Proteomes" id="UP000277580"/>
    </source>
</evidence>